<organism evidence="2 3">
    <name type="scientific">Photobacterium aphoticum</name>
    <dbReference type="NCBI Taxonomy" id="754436"/>
    <lineage>
        <taxon>Bacteria</taxon>
        <taxon>Pseudomonadati</taxon>
        <taxon>Pseudomonadota</taxon>
        <taxon>Gammaproteobacteria</taxon>
        <taxon>Vibrionales</taxon>
        <taxon>Vibrionaceae</taxon>
        <taxon>Photobacterium</taxon>
    </lineage>
</organism>
<reference evidence="2 3" key="1">
    <citation type="journal article" date="2014" name="Genome Announc.">
        <title>Draft Genome Sequences of Two Vibrionaceae Species, Vibrio ponticus C121 and Photobacterium aphoticum C119, Isolated as Coral Reef Microbiota.</title>
        <authorList>
            <person name="Al-saari N."/>
            <person name="Meirelles P.M."/>
            <person name="Mino S."/>
            <person name="Suda W."/>
            <person name="Oshima K."/>
            <person name="Hattori M."/>
            <person name="Ohkuma M."/>
            <person name="Thompson F.L."/>
            <person name="Gomez-Gil B."/>
            <person name="Sawabe T."/>
            <person name="Sawabe T."/>
        </authorList>
    </citation>
    <scope>NUCLEOTIDE SEQUENCE [LARGE SCALE GENOMIC DNA]</scope>
    <source>
        <strain evidence="2 3">JCM 19237</strain>
    </source>
</reference>
<dbReference type="AlphaFoldDB" id="A0A090QKR2"/>
<keyword evidence="1" id="KW-1133">Transmembrane helix</keyword>
<evidence type="ECO:0000313" key="2">
    <source>
        <dbReference type="EMBL" id="GAL02848.1"/>
    </source>
</evidence>
<sequence length="42" mass="4441">MKMVCISKPSSMADFVQMKRNAAMSSIDAAVGALLPALVIDE</sequence>
<proteinExistence type="predicted"/>
<keyword evidence="1" id="KW-0812">Transmembrane</keyword>
<evidence type="ECO:0000313" key="3">
    <source>
        <dbReference type="Proteomes" id="UP000029227"/>
    </source>
</evidence>
<dbReference type="STRING" id="754436.JCM19237_5741"/>
<gene>
    <name evidence="2" type="ORF">JCM19237_5741</name>
</gene>
<comment type="caution">
    <text evidence="2">The sequence shown here is derived from an EMBL/GenBank/DDBJ whole genome shotgun (WGS) entry which is preliminary data.</text>
</comment>
<evidence type="ECO:0000256" key="1">
    <source>
        <dbReference type="SAM" id="Phobius"/>
    </source>
</evidence>
<accession>A0A090QKR2</accession>
<name>A0A090QKR2_9GAMM</name>
<dbReference type="Proteomes" id="UP000029227">
    <property type="component" value="Unassembled WGS sequence"/>
</dbReference>
<keyword evidence="1" id="KW-0472">Membrane</keyword>
<protein>
    <submittedName>
        <fullName evidence="2">Uncharacterized protein</fullName>
    </submittedName>
</protein>
<feature type="transmembrane region" description="Helical" evidence="1">
    <location>
        <begin position="21"/>
        <end position="40"/>
    </location>
</feature>
<dbReference type="EMBL" id="BBMN01000001">
    <property type="protein sequence ID" value="GAL02848.1"/>
    <property type="molecule type" value="Genomic_DNA"/>
</dbReference>